<keyword evidence="4" id="KW-1185">Reference proteome</keyword>
<evidence type="ECO:0000313" key="3">
    <source>
        <dbReference type="EMBL" id="KFH44243.1"/>
    </source>
</evidence>
<dbReference type="Proteomes" id="UP000029964">
    <property type="component" value="Unassembled WGS sequence"/>
</dbReference>
<evidence type="ECO:0000313" key="4">
    <source>
        <dbReference type="Proteomes" id="UP000029964"/>
    </source>
</evidence>
<dbReference type="GO" id="GO:0016787">
    <property type="term" value="F:hydrolase activity"/>
    <property type="evidence" value="ECO:0007669"/>
    <property type="project" value="UniProtKB-KW"/>
</dbReference>
<evidence type="ECO:0000256" key="1">
    <source>
        <dbReference type="ARBA" id="ARBA00022801"/>
    </source>
</evidence>
<organism evidence="3 4">
    <name type="scientific">Hapsidospora chrysogenum (strain ATCC 11550 / CBS 779.69 / DSM 880 / IAM 14645 / JCM 23072 / IMI 49137)</name>
    <name type="common">Acremonium chrysogenum</name>
    <dbReference type="NCBI Taxonomy" id="857340"/>
    <lineage>
        <taxon>Eukaryota</taxon>
        <taxon>Fungi</taxon>
        <taxon>Dikarya</taxon>
        <taxon>Ascomycota</taxon>
        <taxon>Pezizomycotina</taxon>
        <taxon>Sordariomycetes</taxon>
        <taxon>Hypocreomycetidae</taxon>
        <taxon>Hypocreales</taxon>
        <taxon>Bionectriaceae</taxon>
        <taxon>Hapsidospora</taxon>
    </lineage>
</organism>
<dbReference type="HOGENOM" id="CLU_019364_0_0_1"/>
<accession>A0A086T4G1</accession>
<dbReference type="InterPro" id="IPR050300">
    <property type="entry name" value="GDXG_lipolytic_enzyme"/>
</dbReference>
<dbReference type="Gene3D" id="3.40.50.1820">
    <property type="entry name" value="alpha/beta hydrolase"/>
    <property type="match status" value="1"/>
</dbReference>
<dbReference type="InterPro" id="IPR013094">
    <property type="entry name" value="AB_hydrolase_3"/>
</dbReference>
<reference evidence="4" key="1">
    <citation type="journal article" date="2014" name="Genome Announc.">
        <title>Genome sequence and annotation of Acremonium chrysogenum, producer of the beta-lactam antibiotic cephalosporin C.</title>
        <authorList>
            <person name="Terfehr D."/>
            <person name="Dahlmann T.A."/>
            <person name="Specht T."/>
            <person name="Zadra I."/>
            <person name="Kuernsteiner H."/>
            <person name="Kueck U."/>
        </authorList>
    </citation>
    <scope>NUCLEOTIDE SEQUENCE [LARGE SCALE GENOMIC DNA]</scope>
    <source>
        <strain evidence="4">ATCC 11550 / CBS 779.69 / DSM 880 / IAM 14645 / JCM 23072 / IMI 49137</strain>
    </source>
</reference>
<protein>
    <submittedName>
        <fullName evidence="3">Moproductrpene epsilon-lactone hydrolase-like protein</fullName>
    </submittedName>
</protein>
<proteinExistence type="predicted"/>
<dbReference type="AlphaFoldDB" id="A0A086T4G1"/>
<dbReference type="OrthoDB" id="2152029at2759"/>
<name>A0A086T4G1_HAPC1</name>
<dbReference type="STRING" id="857340.A0A086T4G1"/>
<dbReference type="SUPFAM" id="SSF53474">
    <property type="entry name" value="alpha/beta-Hydrolases"/>
    <property type="match status" value="1"/>
</dbReference>
<keyword evidence="1 3" id="KW-0378">Hydrolase</keyword>
<dbReference type="PANTHER" id="PTHR48081">
    <property type="entry name" value="AB HYDROLASE SUPERFAMILY PROTEIN C4A8.06C"/>
    <property type="match status" value="1"/>
</dbReference>
<evidence type="ECO:0000259" key="2">
    <source>
        <dbReference type="Pfam" id="PF07859"/>
    </source>
</evidence>
<dbReference type="PANTHER" id="PTHR48081:SF8">
    <property type="entry name" value="ALPHA_BETA HYDROLASE FOLD-3 DOMAIN-CONTAINING PROTEIN-RELATED"/>
    <property type="match status" value="1"/>
</dbReference>
<dbReference type="EMBL" id="JPKY01000052">
    <property type="protein sequence ID" value="KFH44243.1"/>
    <property type="molecule type" value="Genomic_DNA"/>
</dbReference>
<comment type="caution">
    <text evidence="3">The sequence shown here is derived from an EMBL/GenBank/DDBJ whole genome shotgun (WGS) entry which is preliminary data.</text>
</comment>
<dbReference type="InterPro" id="IPR029058">
    <property type="entry name" value="AB_hydrolase_fold"/>
</dbReference>
<dbReference type="Pfam" id="PF07859">
    <property type="entry name" value="Abhydrolase_3"/>
    <property type="match status" value="1"/>
</dbReference>
<gene>
    <name evidence="3" type="ORF">ACRE_050070</name>
</gene>
<feature type="domain" description="Alpha/beta hydrolase fold-3" evidence="2">
    <location>
        <begin position="129"/>
        <end position="348"/>
    </location>
</feature>
<sequence>MELITCLRVMNIVISTPWLLSRFIFDLVFRCLLPWTRPVREWSLNQAVRVRVVRLILLYWSLLKRGDALPLTPGREGNRFAVIKPLSPKLYKGPLSSEGAVLPQPLGATWTPAKPPPPFAVGPRMTVALHFHGGAFAIGNGRDEDTGFLARTLVKHMGCSHVCTAQYRLSSHRGSHFPAQLQDAVTSYVHLLRERRIPARQIVLSGDSAGANMALGLLRYIREYGAELDISPPAAVALWSPWVDVSGALLLDMKKSPNYGTDYLNRDFGRWGASTVTAHGTVDPANPYLSPLHHPFCVDADADNTKIPMYINAGDREVLYHDIMEFTKRYREQGWDIHLDVSRGCPHDSILLGDRMGFGREAEAAARMAREYFWRTSTLHLRA</sequence>